<dbReference type="RefSeq" id="WP_190297429.1">
    <property type="nucleotide sequence ID" value="NZ_CP061172.1"/>
</dbReference>
<dbReference type="Proteomes" id="UP000516384">
    <property type="component" value="Chromosome"/>
</dbReference>
<dbReference type="Gene3D" id="3.40.960.10">
    <property type="entry name" value="VSR Endonuclease"/>
    <property type="match status" value="1"/>
</dbReference>
<evidence type="ECO:0000259" key="1">
    <source>
        <dbReference type="Pfam" id="PF10881"/>
    </source>
</evidence>
<evidence type="ECO:0000313" key="2">
    <source>
        <dbReference type="EMBL" id="QNR65540.1"/>
    </source>
</evidence>
<organism evidence="2 3">
    <name type="scientific">Paenibacillus peoriae</name>
    <dbReference type="NCBI Taxonomy" id="59893"/>
    <lineage>
        <taxon>Bacteria</taxon>
        <taxon>Bacillati</taxon>
        <taxon>Bacillota</taxon>
        <taxon>Bacilli</taxon>
        <taxon>Bacillales</taxon>
        <taxon>Paenibacillaceae</taxon>
        <taxon>Paenibacillus</taxon>
    </lineage>
</organism>
<dbReference type="EMBL" id="CP061172">
    <property type="protein sequence ID" value="QNR65540.1"/>
    <property type="molecule type" value="Genomic_DNA"/>
</dbReference>
<dbReference type="AlphaFoldDB" id="A0A7H0Y382"/>
<dbReference type="Pfam" id="PF10881">
    <property type="entry name" value="DUF2726"/>
    <property type="match status" value="1"/>
</dbReference>
<sequence length="512" mass="59185">MAKKLSIETVKQRIKDATNSEYSLVGEYLGALDKISVLHHKCGNVQQVRLGHFIDGRRCPICEKTNRKTNETFKSEVYELTGRQYVFLEEYVTSEHKLKVKHIDCGHIYEVKPANFLSGKRCPKCAKNMPLTTETFKKQIFDRVENEYELMDDIINSQTKVRIRHNRCGNIIHMAPAVFNSGRRCSHCNGGVKYHTTETFKKYVREKTHGEYDVLGDYKNARTNLKFIHNECHNEYMTEPQNFIAGKRCPHCFGKIKKTTDEFKNEVFALVENEYSVLGEYLNNNIKIKMRHNTCLHEYLVSPASFLGTKNRNGRRCPNCFKNEKKTTEEFSEELLNAVGDDYRLVGEYCGAKTKIDVLHIPCGRIYSPTPSNLIRGESRCPCISEKKGEARVADYLTSTKINFTSQYSNPNCKYKAPLRFDFAIFDDIHNEPICLIEFDGKQHYEPIEYFGGKKAFKLQQKKDKIKDNYCDSNNIPLIRIKYTDYDNIESILNEKLTQLNILPVPVSPALS</sequence>
<feature type="domain" description="DUF2726" evidence="1">
    <location>
        <begin position="419"/>
        <end position="492"/>
    </location>
</feature>
<evidence type="ECO:0000313" key="3">
    <source>
        <dbReference type="Proteomes" id="UP000516384"/>
    </source>
</evidence>
<accession>A0A7H0Y382</accession>
<protein>
    <submittedName>
        <fullName evidence="2">DUF2726 domain-containing protein</fullName>
    </submittedName>
</protein>
<name>A0A7H0Y382_9BACL</name>
<gene>
    <name evidence="2" type="ORF">IAQ67_16795</name>
</gene>
<proteinExistence type="predicted"/>
<dbReference type="InterPro" id="IPR024402">
    <property type="entry name" value="DUF2726"/>
</dbReference>
<reference evidence="2 3" key="1">
    <citation type="submission" date="2020-09" db="EMBL/GenBank/DDBJ databases">
        <title>Characterization of Paenibacillus peoriae strain ZF390 with broad-spectrum antimicrobial activity as a potential biocontrol agent.</title>
        <authorList>
            <person name="Li L."/>
            <person name="Zhao Y."/>
            <person name="Li B."/>
            <person name="Xie X."/>
        </authorList>
    </citation>
    <scope>NUCLEOTIDE SEQUENCE [LARGE SCALE GENOMIC DNA]</scope>
    <source>
        <strain evidence="2 3">ZF390</strain>
    </source>
</reference>